<comment type="caution">
    <text evidence="1">The sequence shown here is derived from an EMBL/GenBank/DDBJ whole genome shotgun (WGS) entry which is preliminary data.</text>
</comment>
<proteinExistence type="predicted"/>
<dbReference type="SUPFAM" id="SSF51004">
    <property type="entry name" value="C-terminal (heme d1) domain of cytochrome cd1-nitrite reductase"/>
    <property type="match status" value="1"/>
</dbReference>
<keyword evidence="2" id="KW-1185">Reference proteome</keyword>
<gene>
    <name evidence="1" type="ORF">C7449_1113</name>
</gene>
<dbReference type="Proteomes" id="UP000241247">
    <property type="component" value="Unassembled WGS sequence"/>
</dbReference>
<reference evidence="1 2" key="1">
    <citation type="submission" date="2018-04" db="EMBL/GenBank/DDBJ databases">
        <title>Genomic Encyclopedia of Type Strains, Phase IV (KMG-IV): sequencing the most valuable type-strain genomes for metagenomic binning, comparative biology and taxonomic classification.</title>
        <authorList>
            <person name="Goeker M."/>
        </authorList>
    </citation>
    <scope>NUCLEOTIDE SEQUENCE [LARGE SCALE GENOMIC DNA]</scope>
    <source>
        <strain evidence="1 2">DSM 7138</strain>
    </source>
</reference>
<dbReference type="Gene3D" id="2.130.10.10">
    <property type="entry name" value="YVTN repeat-like/Quinoprotein amine dehydrogenase"/>
    <property type="match status" value="1"/>
</dbReference>
<sequence length="250" mass="27535">MLPVTDRVFVNVPDARQVVVADLKSRKRVTAWKTPGLTANFPMALDGTSGELAIVFRNPAKLTLWDVATGAISENLDTCGDADDVFFDGKRGRIYVSCGSGAIDVVQRGRDGLRPAGRMMTSSGARTSLFVPEFDRLFVAARAGGPRSVAAILEFRSGRDGRRLVWKRSAGLKSVVAARFHRHRPHTGVAELLFRPSVLLLQRIGQWAEGSENDFFESSAYFFVFGALLAFCPRRWPRPICFAKDERASA</sequence>
<dbReference type="EMBL" id="PZZZ01000011">
    <property type="protein sequence ID" value="PTM89109.1"/>
    <property type="molecule type" value="Genomic_DNA"/>
</dbReference>
<evidence type="ECO:0000313" key="2">
    <source>
        <dbReference type="Proteomes" id="UP000241247"/>
    </source>
</evidence>
<dbReference type="InterPro" id="IPR015943">
    <property type="entry name" value="WD40/YVTN_repeat-like_dom_sf"/>
</dbReference>
<organism evidence="1 2">
    <name type="scientific">Mycoplana dimorpha</name>
    <dbReference type="NCBI Taxonomy" id="28320"/>
    <lineage>
        <taxon>Bacteria</taxon>
        <taxon>Pseudomonadati</taxon>
        <taxon>Pseudomonadota</taxon>
        <taxon>Alphaproteobacteria</taxon>
        <taxon>Hyphomicrobiales</taxon>
        <taxon>Rhizobiaceae</taxon>
        <taxon>Mycoplana</taxon>
    </lineage>
</organism>
<dbReference type="InterPro" id="IPR011048">
    <property type="entry name" value="Haem_d1_sf"/>
</dbReference>
<name>A0A2T5AQW4_MYCDI</name>
<dbReference type="AlphaFoldDB" id="A0A2T5AQW4"/>
<evidence type="ECO:0000313" key="1">
    <source>
        <dbReference type="EMBL" id="PTM89109.1"/>
    </source>
</evidence>
<accession>A0A2T5AQW4</accession>
<protein>
    <submittedName>
        <fullName evidence="1">Uncharacterized protein</fullName>
    </submittedName>
</protein>